<dbReference type="Proteomes" id="UP001281147">
    <property type="component" value="Unassembled WGS sequence"/>
</dbReference>
<accession>A0ACC3MCW6</accession>
<gene>
    <name evidence="1" type="primary">SLX4</name>
    <name evidence="1" type="ORF">LTR37_020933</name>
</gene>
<name>A0ACC3MCW6_9PEZI</name>
<evidence type="ECO:0000313" key="1">
    <source>
        <dbReference type="EMBL" id="KAK3681201.1"/>
    </source>
</evidence>
<evidence type="ECO:0000313" key="2">
    <source>
        <dbReference type="Proteomes" id="UP001281147"/>
    </source>
</evidence>
<keyword evidence="2" id="KW-1185">Reference proteome</keyword>
<dbReference type="EMBL" id="JAUTXU010000407">
    <property type="protein sequence ID" value="KAK3681201.1"/>
    <property type="molecule type" value="Genomic_DNA"/>
</dbReference>
<comment type="caution">
    <text evidence="1">The sequence shown here is derived from an EMBL/GenBank/DDBJ whole genome shotgun (WGS) entry which is preliminary data.</text>
</comment>
<organism evidence="1 2">
    <name type="scientific">Vermiconidia calcicola</name>
    <dbReference type="NCBI Taxonomy" id="1690605"/>
    <lineage>
        <taxon>Eukaryota</taxon>
        <taxon>Fungi</taxon>
        <taxon>Dikarya</taxon>
        <taxon>Ascomycota</taxon>
        <taxon>Pezizomycotina</taxon>
        <taxon>Dothideomycetes</taxon>
        <taxon>Dothideomycetidae</taxon>
        <taxon>Mycosphaerellales</taxon>
        <taxon>Extremaceae</taxon>
        <taxon>Vermiconidia</taxon>
    </lineage>
</organism>
<protein>
    <submittedName>
        <fullName evidence="1">5'-flap endonuclease</fullName>
    </submittedName>
</protein>
<proteinExistence type="predicted"/>
<reference evidence="1" key="1">
    <citation type="submission" date="2023-07" db="EMBL/GenBank/DDBJ databases">
        <title>Black Yeasts Isolated from many extreme environments.</title>
        <authorList>
            <person name="Coleine C."/>
            <person name="Stajich J.E."/>
            <person name="Selbmann L."/>
        </authorList>
    </citation>
    <scope>NUCLEOTIDE SEQUENCE</scope>
    <source>
        <strain evidence="1">CCFEE 5714</strain>
    </source>
</reference>
<sequence length="1124" mass="122233">MAAASPIVVNSSSPTAFRVPSITPPNLQRQRESRKIVSSSPQLASPSALVKPRGRTLKGASKVQQPPESAKNGFASAASLWELHRLEGSERDEADKLSTSRQARTKGGKDKGTAAQSAGKLVKPRKRKADHEVPEHRRLDSNDGASEASVYFGDAVQRLDDALPSITPDAQARHGSPSVKRQSPARKPSISLCEYTFDMPDYGSGVKVELPRETSKPAKKSRKEGPESADADSRKPPKKPRKRKMKSESMILNSDDLNPDDAPQPEVALQATEKEGDASMSKMATAKKSKAKRAASTATKNVEPIMGSTTPFRPGDEAVNESLPVVEQSSHFSKSVQPEVSVRGAKKAPVEQLPATTEEAAIEAEDGHAMETHIRRRRSWTPAKDTSLVDLTPPRPSTARSLAADVSSGPKPQITEILGAYGYVSDVPNRPVVEERTIDGETATKRRRIELGCTLTTNAKSRQRPEATVPAGPKQTKPKGPKRKVQTITALATAAFQPPKQSDKLDTVVSQFFAPTKETETETVAQKPEQEQQLPAVVKPKKPRKPRTKAVPSVTDKDGASKSMKATKMKKAKVKFTEADYLPKLYSPARATKQLKHQDLLFGTSSQLAVDESPTFVRDMQAALQESELTPYPVPTSNDASHALFTQATANHQWKSCVRVPTAPHGTCLSIDQVDKELWCVSSRDFKGGVFRSDGRKKRKIRDEITTTAADAVPSELCQAQTEPVQDPAATEQRGLHQSHAPPPADLAEHSSVAFCNPAQPFAVRKPAESHPAGNLSGDQAQKDVEEDDSWMLLRSEDSGLAEAHASLSLRTSTPIKQVAISNLTNPKACSESPFRHPLRLLDSNASILVNSSDQKSTAVTGSRDFSHTSPQPRASNEPAARPRGRPRKDSSLKNLAQIFPRPRGRPPTQPAIASDPSPHVPKSKRRTTQASASQPAPASDWLDIDQISDSDSPTTPSPSRRRAHSPSPAVQPLQLSPTGSPSIKAKAPAAAVPPLKSAESHWLSVRPILSPRITSAVKTAPRSTDAGKPSWWEKILLYDPIVLEDLTAWLNGQGLAIEVGKQKAKSKKKGRKRKDADAQVDETIEWEVHEEALQPWMVQKWCEEKSICCLWKEGLRGGVRTRY</sequence>
<keyword evidence="1" id="KW-0540">Nuclease</keyword>
<keyword evidence="1" id="KW-0378">Hydrolase</keyword>
<keyword evidence="1" id="KW-0255">Endonuclease</keyword>